<dbReference type="Proteomes" id="UP000230363">
    <property type="component" value="Unassembled WGS sequence"/>
</dbReference>
<dbReference type="EMBL" id="PFKZ01000086">
    <property type="protein sequence ID" value="PIY59358.1"/>
    <property type="molecule type" value="Genomic_DNA"/>
</dbReference>
<comment type="caution">
    <text evidence="1">The sequence shown here is derived from an EMBL/GenBank/DDBJ whole genome shotgun (WGS) entry which is preliminary data.</text>
</comment>
<protein>
    <submittedName>
        <fullName evidence="1">Uncharacterized protein</fullName>
    </submittedName>
</protein>
<name>A0A2M7Q7H7_9BACT</name>
<proteinExistence type="predicted"/>
<gene>
    <name evidence="1" type="ORF">COY96_02390</name>
</gene>
<dbReference type="AlphaFoldDB" id="A0A2M7Q7H7"/>
<sequence>MGTRSPSSILGAPTKFLTGIIYLINNSLEFCKAKLRGPSSPPISEPQQLKKLYWRSGGNGFS</sequence>
<reference evidence="2" key="1">
    <citation type="submission" date="2017-09" db="EMBL/GenBank/DDBJ databases">
        <title>Depth-based differentiation of microbial function through sediment-hosted aquifers and enrichment of novel symbionts in the deep terrestrial subsurface.</title>
        <authorList>
            <person name="Probst A.J."/>
            <person name="Ladd B."/>
            <person name="Jarett J.K."/>
            <person name="Geller-Mcgrath D.E."/>
            <person name="Sieber C.M.K."/>
            <person name="Emerson J.B."/>
            <person name="Anantharaman K."/>
            <person name="Thomas B.C."/>
            <person name="Malmstrom R."/>
            <person name="Stieglmeier M."/>
            <person name="Klingl A."/>
            <person name="Woyke T."/>
            <person name="Ryan C.M."/>
            <person name="Banfield J.F."/>
        </authorList>
    </citation>
    <scope>NUCLEOTIDE SEQUENCE [LARGE SCALE GENOMIC DNA]</scope>
</reference>
<evidence type="ECO:0000313" key="2">
    <source>
        <dbReference type="Proteomes" id="UP000230363"/>
    </source>
</evidence>
<organism evidence="1 2">
    <name type="scientific">Candidatus Wolfebacteria bacterium CG_4_10_14_0_8_um_filter_37_11</name>
    <dbReference type="NCBI Taxonomy" id="1975062"/>
    <lineage>
        <taxon>Bacteria</taxon>
        <taxon>Candidatus Wolfeibacteriota</taxon>
    </lineage>
</organism>
<accession>A0A2M7Q7H7</accession>
<evidence type="ECO:0000313" key="1">
    <source>
        <dbReference type="EMBL" id="PIY59358.1"/>
    </source>
</evidence>